<feature type="transmembrane region" description="Helical" evidence="1">
    <location>
        <begin position="34"/>
        <end position="53"/>
    </location>
</feature>
<protein>
    <submittedName>
        <fullName evidence="2">Uncharacterized protein</fullName>
    </submittedName>
</protein>
<keyword evidence="1" id="KW-1133">Transmembrane helix</keyword>
<dbReference type="EMBL" id="VSSQ01019625">
    <property type="protein sequence ID" value="MPM63828.1"/>
    <property type="molecule type" value="Genomic_DNA"/>
</dbReference>
<gene>
    <name evidence="2" type="ORF">SDC9_110712</name>
</gene>
<keyword evidence="1" id="KW-0812">Transmembrane</keyword>
<comment type="caution">
    <text evidence="2">The sequence shown here is derived from an EMBL/GenBank/DDBJ whole genome shotgun (WGS) entry which is preliminary data.</text>
</comment>
<proteinExistence type="predicted"/>
<name>A0A645BFJ2_9ZZZZ</name>
<evidence type="ECO:0000313" key="2">
    <source>
        <dbReference type="EMBL" id="MPM63828.1"/>
    </source>
</evidence>
<sequence length="57" mass="6373">MALDFKNEVIPKIASGNNISTVITDISLNFSPPLLTLTLFIFTPPYFLISIYIDILL</sequence>
<evidence type="ECO:0000256" key="1">
    <source>
        <dbReference type="SAM" id="Phobius"/>
    </source>
</evidence>
<keyword evidence="1" id="KW-0472">Membrane</keyword>
<reference evidence="2" key="1">
    <citation type="submission" date="2019-08" db="EMBL/GenBank/DDBJ databases">
        <authorList>
            <person name="Kucharzyk K."/>
            <person name="Murdoch R.W."/>
            <person name="Higgins S."/>
            <person name="Loffler F."/>
        </authorList>
    </citation>
    <scope>NUCLEOTIDE SEQUENCE</scope>
</reference>
<organism evidence="2">
    <name type="scientific">bioreactor metagenome</name>
    <dbReference type="NCBI Taxonomy" id="1076179"/>
    <lineage>
        <taxon>unclassified sequences</taxon>
        <taxon>metagenomes</taxon>
        <taxon>ecological metagenomes</taxon>
    </lineage>
</organism>
<accession>A0A645BFJ2</accession>
<dbReference type="AlphaFoldDB" id="A0A645BFJ2"/>